<dbReference type="InterPro" id="IPR044992">
    <property type="entry name" value="ChyE-like"/>
</dbReference>
<name>A0ABR4P883_9HELO</name>
<reference evidence="2 3" key="1">
    <citation type="submission" date="2024-06" db="EMBL/GenBank/DDBJ databases">
        <title>Complete genome of Phlyctema vagabunda strain 19-DSS-EL-015.</title>
        <authorList>
            <person name="Fiorenzani C."/>
        </authorList>
    </citation>
    <scope>NUCLEOTIDE SEQUENCE [LARGE SCALE GENOMIC DNA]</scope>
    <source>
        <strain evidence="2 3">19-DSS-EL-015</strain>
    </source>
</reference>
<keyword evidence="3" id="KW-1185">Reference proteome</keyword>
<proteinExistence type="predicted"/>
<keyword evidence="2" id="KW-0315">Glutamine amidotransferase</keyword>
<dbReference type="PANTHER" id="PTHR42695">
    <property type="entry name" value="GLUTAMINE AMIDOTRANSFERASE YLR126C-RELATED"/>
    <property type="match status" value="1"/>
</dbReference>
<dbReference type="InterPro" id="IPR017926">
    <property type="entry name" value="GATASE"/>
</dbReference>
<dbReference type="Pfam" id="PF00117">
    <property type="entry name" value="GATase"/>
    <property type="match status" value="1"/>
</dbReference>
<dbReference type="Proteomes" id="UP001629113">
    <property type="component" value="Unassembled WGS sequence"/>
</dbReference>
<protein>
    <submittedName>
        <fullName evidence="2">Copper iron-regulated glutamine amidotransferase</fullName>
    </submittedName>
</protein>
<sequence>MTVDPSPKVAVLMNGASALHADVEACFKNAIHAIDPTAIIDTYDPIVAQTYPEQSTYDLVILSGGGTDPMSQEPWVLKMQEFIRSTIIDHPAQKLLGICWGHQTISVSLGGVVGPMEAAELGVHTIPLTDTGSQFFSSVLPSSQSYDILEFHAREIRQPGKGLIALAGDNQCFVNASNTVLTFQGHPELTEAFGKKMLPGATKSYMRVKESELDLVGKGFEKPHDGHALWKRILMWVKE</sequence>
<organism evidence="2 3">
    <name type="scientific">Phlyctema vagabunda</name>
    <dbReference type="NCBI Taxonomy" id="108571"/>
    <lineage>
        <taxon>Eukaryota</taxon>
        <taxon>Fungi</taxon>
        <taxon>Dikarya</taxon>
        <taxon>Ascomycota</taxon>
        <taxon>Pezizomycotina</taxon>
        <taxon>Leotiomycetes</taxon>
        <taxon>Helotiales</taxon>
        <taxon>Dermateaceae</taxon>
        <taxon>Phlyctema</taxon>
    </lineage>
</organism>
<gene>
    <name evidence="2" type="ORF">PVAG01_09759</name>
</gene>
<evidence type="ECO:0000259" key="1">
    <source>
        <dbReference type="Pfam" id="PF00117"/>
    </source>
</evidence>
<feature type="domain" description="Glutamine amidotransferase" evidence="1">
    <location>
        <begin position="46"/>
        <end position="191"/>
    </location>
</feature>
<evidence type="ECO:0000313" key="3">
    <source>
        <dbReference type="Proteomes" id="UP001629113"/>
    </source>
</evidence>
<dbReference type="PROSITE" id="PS51273">
    <property type="entry name" value="GATASE_TYPE_1"/>
    <property type="match status" value="1"/>
</dbReference>
<dbReference type="EMBL" id="JBFCZG010000008">
    <property type="protein sequence ID" value="KAL3419537.1"/>
    <property type="molecule type" value="Genomic_DNA"/>
</dbReference>
<dbReference type="PANTHER" id="PTHR42695:SF5">
    <property type="entry name" value="GLUTAMINE AMIDOTRANSFERASE YLR126C-RELATED"/>
    <property type="match status" value="1"/>
</dbReference>
<dbReference type="SUPFAM" id="SSF52317">
    <property type="entry name" value="Class I glutamine amidotransferase-like"/>
    <property type="match status" value="1"/>
</dbReference>
<accession>A0ABR4P883</accession>
<dbReference type="Gene3D" id="3.40.50.880">
    <property type="match status" value="1"/>
</dbReference>
<dbReference type="InterPro" id="IPR029062">
    <property type="entry name" value="Class_I_gatase-like"/>
</dbReference>
<comment type="caution">
    <text evidence="2">The sequence shown here is derived from an EMBL/GenBank/DDBJ whole genome shotgun (WGS) entry which is preliminary data.</text>
</comment>
<evidence type="ECO:0000313" key="2">
    <source>
        <dbReference type="EMBL" id="KAL3419537.1"/>
    </source>
</evidence>